<accession>A0AAV3Z8V9</accession>
<reference evidence="2 3" key="1">
    <citation type="journal article" date="2021" name="Elife">
        <title>Chloroplast acquisition without the gene transfer in kleptoplastic sea slugs, Plakobranchus ocellatus.</title>
        <authorList>
            <person name="Maeda T."/>
            <person name="Takahashi S."/>
            <person name="Yoshida T."/>
            <person name="Shimamura S."/>
            <person name="Takaki Y."/>
            <person name="Nagai Y."/>
            <person name="Toyoda A."/>
            <person name="Suzuki Y."/>
            <person name="Arimoto A."/>
            <person name="Ishii H."/>
            <person name="Satoh N."/>
            <person name="Nishiyama T."/>
            <person name="Hasebe M."/>
            <person name="Maruyama T."/>
            <person name="Minagawa J."/>
            <person name="Obokata J."/>
            <person name="Shigenobu S."/>
        </authorList>
    </citation>
    <scope>NUCLEOTIDE SEQUENCE [LARGE SCALE GENOMIC DNA]</scope>
</reference>
<dbReference type="Pfam" id="PF02338">
    <property type="entry name" value="OTU"/>
    <property type="match status" value="1"/>
</dbReference>
<dbReference type="SUPFAM" id="SSF54001">
    <property type="entry name" value="Cysteine proteinases"/>
    <property type="match status" value="1"/>
</dbReference>
<feature type="domain" description="OTU" evidence="1">
    <location>
        <begin position="102"/>
        <end position="208"/>
    </location>
</feature>
<name>A0AAV3Z8V9_9GAST</name>
<dbReference type="InterPro" id="IPR050704">
    <property type="entry name" value="Peptidase_C85-like"/>
</dbReference>
<organism evidence="2 3">
    <name type="scientific">Plakobranchus ocellatus</name>
    <dbReference type="NCBI Taxonomy" id="259542"/>
    <lineage>
        <taxon>Eukaryota</taxon>
        <taxon>Metazoa</taxon>
        <taxon>Spiralia</taxon>
        <taxon>Lophotrochozoa</taxon>
        <taxon>Mollusca</taxon>
        <taxon>Gastropoda</taxon>
        <taxon>Heterobranchia</taxon>
        <taxon>Euthyneura</taxon>
        <taxon>Panpulmonata</taxon>
        <taxon>Sacoglossa</taxon>
        <taxon>Placobranchoidea</taxon>
        <taxon>Plakobranchidae</taxon>
        <taxon>Plakobranchus</taxon>
    </lineage>
</organism>
<dbReference type="InterPro" id="IPR003323">
    <property type="entry name" value="OTU_dom"/>
</dbReference>
<evidence type="ECO:0000313" key="2">
    <source>
        <dbReference type="EMBL" id="GFN90911.1"/>
    </source>
</evidence>
<protein>
    <submittedName>
        <fullName evidence="2">Otu domain protein 5</fullName>
    </submittedName>
</protein>
<dbReference type="GO" id="GO:0016579">
    <property type="term" value="P:protein deubiquitination"/>
    <property type="evidence" value="ECO:0007669"/>
    <property type="project" value="TreeGrafter"/>
</dbReference>
<evidence type="ECO:0000313" key="3">
    <source>
        <dbReference type="Proteomes" id="UP000735302"/>
    </source>
</evidence>
<proteinExistence type="predicted"/>
<comment type="caution">
    <text evidence="2">The sequence shown here is derived from an EMBL/GenBank/DDBJ whole genome shotgun (WGS) entry which is preliminary data.</text>
</comment>
<dbReference type="PANTHER" id="PTHR12419">
    <property type="entry name" value="OTU DOMAIN CONTAINING PROTEIN"/>
    <property type="match status" value="1"/>
</dbReference>
<keyword evidence="3" id="KW-1185">Reference proteome</keyword>
<dbReference type="Gene3D" id="3.90.70.80">
    <property type="match status" value="1"/>
</dbReference>
<dbReference type="GO" id="GO:0004843">
    <property type="term" value="F:cysteine-type deubiquitinase activity"/>
    <property type="evidence" value="ECO:0007669"/>
    <property type="project" value="TreeGrafter"/>
</dbReference>
<dbReference type="Proteomes" id="UP000735302">
    <property type="component" value="Unassembled WGS sequence"/>
</dbReference>
<dbReference type="EMBL" id="BLXT01002074">
    <property type="protein sequence ID" value="GFN90911.1"/>
    <property type="molecule type" value="Genomic_DNA"/>
</dbReference>
<evidence type="ECO:0000259" key="1">
    <source>
        <dbReference type="PROSITE" id="PS50802"/>
    </source>
</evidence>
<dbReference type="PROSITE" id="PS50802">
    <property type="entry name" value="OTU"/>
    <property type="match status" value="1"/>
</dbReference>
<dbReference type="AlphaFoldDB" id="A0AAV3Z8V9"/>
<sequence length="208" mass="23274">MSRKRRYPCSLCGTSCNSTCSSVECNKCKGWIHRFNTAASSTDVEILIDAARSEKLLMEIYDVQLPETEIENEQSHQNADDQVDPIALQVLSKYHPVIVETHAPICVTGDGNCLFRAVSLALYGTEEFHATLRLLCAIEMIENRPHYDYEHLLFVDHFNDPRLVFDKYDVLLKDVTKVGSFSGLMTVSAISAALNLPIQSYCPPTQAA</sequence>
<gene>
    <name evidence="2" type="ORF">PoB_001741700</name>
</gene>
<dbReference type="InterPro" id="IPR038765">
    <property type="entry name" value="Papain-like_cys_pep_sf"/>
</dbReference>